<name>A0A2I0QSW5_9BACI</name>
<organism evidence="1 2">
    <name type="scientific">Halalkalibacillus sediminis</name>
    <dbReference type="NCBI Taxonomy" id="2018042"/>
    <lineage>
        <taxon>Bacteria</taxon>
        <taxon>Bacillati</taxon>
        <taxon>Bacillota</taxon>
        <taxon>Bacilli</taxon>
        <taxon>Bacillales</taxon>
        <taxon>Bacillaceae</taxon>
        <taxon>Halalkalibacillus</taxon>
    </lineage>
</organism>
<dbReference type="AlphaFoldDB" id="A0A2I0QSW5"/>
<evidence type="ECO:0000313" key="2">
    <source>
        <dbReference type="Proteomes" id="UP000243524"/>
    </source>
</evidence>
<dbReference type="GO" id="GO:0006508">
    <property type="term" value="P:proteolysis"/>
    <property type="evidence" value="ECO:0007669"/>
    <property type="project" value="UniProtKB-KW"/>
</dbReference>
<keyword evidence="2" id="KW-1185">Reference proteome</keyword>
<dbReference type="RefSeq" id="WP_101332255.1">
    <property type="nucleotide sequence ID" value="NZ_PJNH01000003.1"/>
</dbReference>
<protein>
    <submittedName>
        <fullName evidence="1">Spore protease YyaC</fullName>
    </submittedName>
</protein>
<sequence length="188" mass="20576">MPTTTGKHDNRIFIDDRLAYIKLKNYLIEHVPTTQSIVVLCIGTDRSTGDSLGPLVGTNLQEKRMQHIKVLGTLERPVHAMNLHEAILSIEKMSPSPFIVAIDASLGSLKNVGSVECGLGGLLPGAALKKKISPVGDIYIKGYVNVGGFLEHSVLQSTKLYDVMQLAQVISRGVYLFELHLRKNISKT</sequence>
<keyword evidence="1" id="KW-0645">Protease</keyword>
<dbReference type="Pfam" id="PF06866">
    <property type="entry name" value="DUF1256"/>
    <property type="match status" value="1"/>
</dbReference>
<dbReference type="OrthoDB" id="9815953at2"/>
<dbReference type="Proteomes" id="UP000243524">
    <property type="component" value="Unassembled WGS sequence"/>
</dbReference>
<dbReference type="SUPFAM" id="SSF53163">
    <property type="entry name" value="HybD-like"/>
    <property type="match status" value="1"/>
</dbReference>
<proteinExistence type="predicted"/>
<dbReference type="NCBIfam" id="TIGR02841">
    <property type="entry name" value="spore_YyaC"/>
    <property type="match status" value="1"/>
</dbReference>
<dbReference type="EMBL" id="PJNH01000003">
    <property type="protein sequence ID" value="PKR77427.1"/>
    <property type="molecule type" value="Genomic_DNA"/>
</dbReference>
<keyword evidence="1" id="KW-0378">Hydrolase</keyword>
<dbReference type="InterPro" id="IPR023430">
    <property type="entry name" value="Pept_HybD-like_dom_sf"/>
</dbReference>
<gene>
    <name evidence="1" type="primary">yyaC</name>
    <name evidence="1" type="ORF">CEY16_11910</name>
</gene>
<evidence type="ECO:0000313" key="1">
    <source>
        <dbReference type="EMBL" id="PKR77427.1"/>
    </source>
</evidence>
<reference evidence="1 2" key="1">
    <citation type="submission" date="2017-06" db="EMBL/GenBank/DDBJ databases">
        <title>the draft geome sequence of Illustriluteabacillus marina B3227.</title>
        <authorList>
            <person name="He R.-H."/>
            <person name="Du Z.-J."/>
        </authorList>
    </citation>
    <scope>NUCLEOTIDE SEQUENCE [LARGE SCALE GENOMIC DNA]</scope>
    <source>
        <strain evidence="1 2">B3227</strain>
    </source>
</reference>
<accession>A0A2I0QSW5</accession>
<comment type="caution">
    <text evidence="1">The sequence shown here is derived from an EMBL/GenBank/DDBJ whole genome shotgun (WGS) entry which is preliminary data.</text>
</comment>
<dbReference type="GO" id="GO:0008233">
    <property type="term" value="F:peptidase activity"/>
    <property type="evidence" value="ECO:0007669"/>
    <property type="project" value="UniProtKB-KW"/>
</dbReference>
<dbReference type="InterPro" id="IPR009665">
    <property type="entry name" value="YyaC"/>
</dbReference>